<dbReference type="Gene3D" id="2.60.200.20">
    <property type="match status" value="1"/>
</dbReference>
<dbReference type="EMBL" id="WVIC01000002">
    <property type="protein sequence ID" value="NCJ05221.1"/>
    <property type="molecule type" value="Genomic_DNA"/>
</dbReference>
<keyword evidence="1" id="KW-0472">Membrane</keyword>
<proteinExistence type="predicted"/>
<gene>
    <name evidence="3" type="ORF">GS597_01540</name>
</gene>
<reference evidence="3" key="1">
    <citation type="submission" date="2019-12" db="EMBL/GenBank/DDBJ databases">
        <title>High-Quality draft genome sequences of three cyanobacteria isolated from the limestone walls of the Old Cathedral of Coimbra.</title>
        <authorList>
            <person name="Tiago I."/>
            <person name="Soares F."/>
            <person name="Portugal A."/>
        </authorList>
    </citation>
    <scope>NUCLEOTIDE SEQUENCE [LARGE SCALE GENOMIC DNA]</scope>
    <source>
        <strain evidence="3">C</strain>
    </source>
</reference>
<dbReference type="Pfam" id="PF00498">
    <property type="entry name" value="FHA"/>
    <property type="match status" value="1"/>
</dbReference>
<dbReference type="Proteomes" id="UP000607397">
    <property type="component" value="Unassembled WGS sequence"/>
</dbReference>
<dbReference type="InterPro" id="IPR000253">
    <property type="entry name" value="FHA_dom"/>
</dbReference>
<evidence type="ECO:0000313" key="3">
    <source>
        <dbReference type="EMBL" id="NCJ05221.1"/>
    </source>
</evidence>
<keyword evidence="1" id="KW-1133">Transmembrane helix</keyword>
<name>A0A8K1ZW47_9CYAN</name>
<evidence type="ECO:0000259" key="2">
    <source>
        <dbReference type="PROSITE" id="PS50006"/>
    </source>
</evidence>
<keyword evidence="4" id="KW-1185">Reference proteome</keyword>
<comment type="caution">
    <text evidence="3">The sequence shown here is derived from an EMBL/GenBank/DDBJ whole genome shotgun (WGS) entry which is preliminary data.</text>
</comment>
<dbReference type="PROSITE" id="PS50006">
    <property type="entry name" value="FHA_DOMAIN"/>
    <property type="match status" value="1"/>
</dbReference>
<evidence type="ECO:0000313" key="4">
    <source>
        <dbReference type="Proteomes" id="UP000607397"/>
    </source>
</evidence>
<sequence length="242" mass="26182">MSGSSPDCQERHLLVINDGQRRAIALEAAAYSIGRDPSNAIALDFDTISRQHAIFLRMPIPGTHRYRYRVMDGNAEGKPSANGVYVNGECCKSHDLKNGDTISFGRKIQASYLTVSMSKSEFVNYLDSIAYQSIKSHLVDSKATLVSMDEVNLDDVILPPRRVAMATLGDTVHEVDNQSLVSPKGTVSSGTHATGKAGLRASLMIVPVAAISVSALAWFGIQILNSTPDPKPAPQAYHTHFL</sequence>
<dbReference type="SUPFAM" id="SSF49879">
    <property type="entry name" value="SMAD/FHA domain"/>
    <property type="match status" value="1"/>
</dbReference>
<organism evidence="3 4">
    <name type="scientific">Petrachloros mirabilis ULC683</name>
    <dbReference type="NCBI Taxonomy" id="2781853"/>
    <lineage>
        <taxon>Bacteria</taxon>
        <taxon>Bacillati</taxon>
        <taxon>Cyanobacteriota</taxon>
        <taxon>Cyanophyceae</taxon>
        <taxon>Synechococcales</taxon>
        <taxon>Petrachlorosaceae</taxon>
        <taxon>Petrachloros</taxon>
        <taxon>Petrachloros mirabilis</taxon>
    </lineage>
</organism>
<feature type="domain" description="FHA" evidence="2">
    <location>
        <begin position="31"/>
        <end position="88"/>
    </location>
</feature>
<keyword evidence="1" id="KW-0812">Transmembrane</keyword>
<dbReference type="RefSeq" id="WP_161823700.1">
    <property type="nucleotide sequence ID" value="NZ_WVIC01000002.1"/>
</dbReference>
<dbReference type="InterPro" id="IPR008984">
    <property type="entry name" value="SMAD_FHA_dom_sf"/>
</dbReference>
<dbReference type="SMART" id="SM00240">
    <property type="entry name" value="FHA"/>
    <property type="match status" value="1"/>
</dbReference>
<protein>
    <submittedName>
        <fullName evidence="3">FHA domain-containing protein</fullName>
    </submittedName>
</protein>
<evidence type="ECO:0000256" key="1">
    <source>
        <dbReference type="SAM" id="Phobius"/>
    </source>
</evidence>
<feature type="transmembrane region" description="Helical" evidence="1">
    <location>
        <begin position="201"/>
        <end position="221"/>
    </location>
</feature>
<dbReference type="AlphaFoldDB" id="A0A8K1ZW47"/>
<accession>A0A8K1ZW47</accession>